<protein>
    <submittedName>
        <fullName evidence="2">Uncharacterized protein</fullName>
    </submittedName>
</protein>
<gene>
    <name evidence="2" type="ORF">AMON00008_LOCUS60341</name>
</gene>
<reference evidence="2" key="1">
    <citation type="submission" date="2021-01" db="EMBL/GenBank/DDBJ databases">
        <authorList>
            <person name="Corre E."/>
            <person name="Pelletier E."/>
            <person name="Niang G."/>
            <person name="Scheremetjew M."/>
            <person name="Finn R."/>
            <person name="Kale V."/>
            <person name="Holt S."/>
            <person name="Cochrane G."/>
            <person name="Meng A."/>
            <person name="Brown T."/>
            <person name="Cohen L."/>
        </authorList>
    </citation>
    <scope>NUCLEOTIDE SEQUENCE</scope>
    <source>
        <strain evidence="2">CCMP3105</strain>
    </source>
</reference>
<feature type="transmembrane region" description="Helical" evidence="1">
    <location>
        <begin position="212"/>
        <end position="232"/>
    </location>
</feature>
<name>A0A7S4T0I0_9DINO</name>
<evidence type="ECO:0000313" key="2">
    <source>
        <dbReference type="EMBL" id="CAE4661834.1"/>
    </source>
</evidence>
<evidence type="ECO:0000256" key="1">
    <source>
        <dbReference type="SAM" id="Phobius"/>
    </source>
</evidence>
<accession>A0A7S4T0I0</accession>
<dbReference type="EMBL" id="HBNR01084272">
    <property type="protein sequence ID" value="CAE4661834.1"/>
    <property type="molecule type" value="Transcribed_RNA"/>
</dbReference>
<organism evidence="2">
    <name type="scientific">Alexandrium monilatum</name>
    <dbReference type="NCBI Taxonomy" id="311494"/>
    <lineage>
        <taxon>Eukaryota</taxon>
        <taxon>Sar</taxon>
        <taxon>Alveolata</taxon>
        <taxon>Dinophyceae</taxon>
        <taxon>Gonyaulacales</taxon>
        <taxon>Pyrocystaceae</taxon>
        <taxon>Alexandrium</taxon>
    </lineage>
</organism>
<keyword evidence="1" id="KW-0472">Membrane</keyword>
<dbReference type="AlphaFoldDB" id="A0A7S4T0I0"/>
<proteinExistence type="predicted"/>
<keyword evidence="1" id="KW-0812">Transmembrane</keyword>
<feature type="transmembrane region" description="Helical" evidence="1">
    <location>
        <begin position="186"/>
        <end position="206"/>
    </location>
</feature>
<sequence length="243" mass="26454">MFRSAAFLESWVKVRNASLWSWVQNPTTDTCVTATLQLGCKHGVASRDYYQAQGWGHPPAIGEVPPWDHSLREYRPWPSGDDLMGCWSCLAASRESQCYRQASDAAFPAVVRCVAGRRCPCPALVHSLHEGLCTGRGRLGDKESTSAQTLSTYLVAEAQRNAPFGRRFRECLGLGLCRTSHWHRMLAVGFHSVLLALACMSLLLTVAGRGSAVAFLAISVSSLSMVGALLSAPRMPELAMRSA</sequence>
<keyword evidence="1" id="KW-1133">Transmembrane helix</keyword>